<dbReference type="Pfam" id="PF00498">
    <property type="entry name" value="FHA"/>
    <property type="match status" value="2"/>
</dbReference>
<sequence>MCECLAPVRRIHVRMPGTRTPDTCPNAWHPYAGHMSECLAPGRRKHVRLPGTRTPETCPRAWHPTLFLPTSAPTSTIILDLSDTSHRIIDRPRAERIFMTRPKSNAPPSPDASASRPASTIDLDILRGWSEARDPALASPHALSALATLRQLDPNQTAIASYPIFGPAILLGRFHSQHSPIDLLLDNLQDHQTYRLGSPHAHLELLPTGQWVIQALAPQSPTLLNGEPIDTLATARELRHGDRITLGVTTFVFEPHDTTLEDHQLELDRLLASSNAPALFLMRSGAPCGPYLTLDPQHPITLGRSYPPAGTLPNSQHWPARPEHFWDLSGLPDVERKFVAFHHARLFFKNQRWHIEPLSSRQRTYINRIPINAPTALEPGDEIGLSSALFHLQHPSARAIPRRNITPPRPVNWSEGRPPAEDPDR</sequence>
<comment type="caution">
    <text evidence="3">The sequence shown here is derived from an EMBL/GenBank/DDBJ whole genome shotgun (WGS) entry which is preliminary data.</text>
</comment>
<gene>
    <name evidence="3" type="ORF">FRC98_13150</name>
</gene>
<dbReference type="Proteomes" id="UP000321412">
    <property type="component" value="Unassembled WGS sequence"/>
</dbReference>
<feature type="domain" description="FHA" evidence="2">
    <location>
        <begin position="300"/>
        <end position="371"/>
    </location>
</feature>
<evidence type="ECO:0000313" key="4">
    <source>
        <dbReference type="Proteomes" id="UP000321412"/>
    </source>
</evidence>
<protein>
    <submittedName>
        <fullName evidence="3">FHA domain-containing protein</fullName>
    </submittedName>
</protein>
<dbReference type="Gene3D" id="2.60.200.20">
    <property type="match status" value="2"/>
</dbReference>
<feature type="domain" description="FHA" evidence="2">
    <location>
        <begin position="169"/>
        <end position="229"/>
    </location>
</feature>
<accession>A0A5C6XB94</accession>
<dbReference type="OrthoDB" id="5501729at2"/>
<dbReference type="SUPFAM" id="SSF49879">
    <property type="entry name" value="SMAD/FHA domain"/>
    <property type="match status" value="2"/>
</dbReference>
<dbReference type="EMBL" id="VOSM01000006">
    <property type="protein sequence ID" value="TXD36067.1"/>
    <property type="molecule type" value="Genomic_DNA"/>
</dbReference>
<dbReference type="InterPro" id="IPR008984">
    <property type="entry name" value="SMAD_FHA_dom_sf"/>
</dbReference>
<dbReference type="InterPro" id="IPR000253">
    <property type="entry name" value="FHA_dom"/>
</dbReference>
<feature type="region of interest" description="Disordered" evidence="1">
    <location>
        <begin position="399"/>
        <end position="425"/>
    </location>
</feature>
<evidence type="ECO:0000256" key="1">
    <source>
        <dbReference type="SAM" id="MobiDB-lite"/>
    </source>
</evidence>
<keyword evidence="4" id="KW-1185">Reference proteome</keyword>
<dbReference type="PROSITE" id="PS50006">
    <property type="entry name" value="FHA_DOMAIN"/>
    <property type="match status" value="2"/>
</dbReference>
<proteinExistence type="predicted"/>
<organism evidence="3 4">
    <name type="scientific">Lujinxingia vulgaris</name>
    <dbReference type="NCBI Taxonomy" id="2600176"/>
    <lineage>
        <taxon>Bacteria</taxon>
        <taxon>Deltaproteobacteria</taxon>
        <taxon>Bradymonadales</taxon>
        <taxon>Lujinxingiaceae</taxon>
        <taxon>Lujinxingia</taxon>
    </lineage>
</organism>
<reference evidence="3 4" key="1">
    <citation type="submission" date="2019-08" db="EMBL/GenBank/DDBJ databases">
        <title>Bradymonadales sp. TMQ4.</title>
        <authorList>
            <person name="Liang Q."/>
        </authorList>
    </citation>
    <scope>NUCLEOTIDE SEQUENCE [LARGE SCALE GENOMIC DNA]</scope>
    <source>
        <strain evidence="3 4">TMQ4</strain>
    </source>
</reference>
<dbReference type="CDD" id="cd00060">
    <property type="entry name" value="FHA"/>
    <property type="match status" value="1"/>
</dbReference>
<evidence type="ECO:0000259" key="2">
    <source>
        <dbReference type="PROSITE" id="PS50006"/>
    </source>
</evidence>
<dbReference type="AlphaFoldDB" id="A0A5C6XB94"/>
<evidence type="ECO:0000313" key="3">
    <source>
        <dbReference type="EMBL" id="TXD36067.1"/>
    </source>
</evidence>
<name>A0A5C6XB94_9DELT</name>